<organism evidence="1 2">
    <name type="scientific">Pleuronectes platessa</name>
    <name type="common">European plaice</name>
    <dbReference type="NCBI Taxonomy" id="8262"/>
    <lineage>
        <taxon>Eukaryota</taxon>
        <taxon>Metazoa</taxon>
        <taxon>Chordata</taxon>
        <taxon>Craniata</taxon>
        <taxon>Vertebrata</taxon>
        <taxon>Euteleostomi</taxon>
        <taxon>Actinopterygii</taxon>
        <taxon>Neopterygii</taxon>
        <taxon>Teleostei</taxon>
        <taxon>Neoteleostei</taxon>
        <taxon>Acanthomorphata</taxon>
        <taxon>Carangaria</taxon>
        <taxon>Pleuronectiformes</taxon>
        <taxon>Pleuronectoidei</taxon>
        <taxon>Pleuronectidae</taxon>
        <taxon>Pleuronectes</taxon>
    </lineage>
</organism>
<accession>A0A9N7UCW4</accession>
<name>A0A9N7UCW4_PLEPL</name>
<dbReference type="EMBL" id="CADEAL010001149">
    <property type="protein sequence ID" value="CAB1429564.1"/>
    <property type="molecule type" value="Genomic_DNA"/>
</dbReference>
<sequence>MPVSDLRQEAADYVELQMDGGGGAGVRSLRRAKGPRQLMPQRAAFRLATQRWSARHLRAQGVAWRWDAIPSCQPGFFTVIIRFPVLTWSTRDPCPSFEPHRDHPVLKRDTIHAPSPPLWFQGQPPPSQYIH</sequence>
<evidence type="ECO:0000313" key="1">
    <source>
        <dbReference type="EMBL" id="CAB1429564.1"/>
    </source>
</evidence>
<comment type="caution">
    <text evidence="1">The sequence shown here is derived from an EMBL/GenBank/DDBJ whole genome shotgun (WGS) entry which is preliminary data.</text>
</comment>
<keyword evidence="2" id="KW-1185">Reference proteome</keyword>
<gene>
    <name evidence="1" type="ORF">PLEPLA_LOCUS17542</name>
</gene>
<evidence type="ECO:0000313" key="2">
    <source>
        <dbReference type="Proteomes" id="UP001153269"/>
    </source>
</evidence>
<protein>
    <submittedName>
        <fullName evidence="1">Uncharacterized protein</fullName>
    </submittedName>
</protein>
<dbReference type="AlphaFoldDB" id="A0A9N7UCW4"/>
<dbReference type="Proteomes" id="UP001153269">
    <property type="component" value="Unassembled WGS sequence"/>
</dbReference>
<reference evidence="1" key="1">
    <citation type="submission" date="2020-03" db="EMBL/GenBank/DDBJ databases">
        <authorList>
            <person name="Weist P."/>
        </authorList>
    </citation>
    <scope>NUCLEOTIDE SEQUENCE</scope>
</reference>
<proteinExistence type="predicted"/>